<dbReference type="OMA" id="MAHTGIW"/>
<proteinExistence type="predicted"/>
<organism evidence="1 2">
    <name type="scientific">Vombatus ursinus</name>
    <name type="common">Common wombat</name>
    <dbReference type="NCBI Taxonomy" id="29139"/>
    <lineage>
        <taxon>Eukaryota</taxon>
        <taxon>Metazoa</taxon>
        <taxon>Chordata</taxon>
        <taxon>Craniata</taxon>
        <taxon>Vertebrata</taxon>
        <taxon>Euteleostomi</taxon>
        <taxon>Mammalia</taxon>
        <taxon>Metatheria</taxon>
        <taxon>Diprotodontia</taxon>
        <taxon>Vombatidae</taxon>
        <taxon>Vombatus</taxon>
    </lineage>
</organism>
<dbReference type="Proteomes" id="UP000314987">
    <property type="component" value="Unassembled WGS sequence"/>
</dbReference>
<reference evidence="1" key="2">
    <citation type="submission" date="2025-08" db="UniProtKB">
        <authorList>
            <consortium name="Ensembl"/>
        </authorList>
    </citation>
    <scope>IDENTIFICATION</scope>
</reference>
<protein>
    <submittedName>
        <fullName evidence="1">Uncharacterized protein</fullName>
    </submittedName>
</protein>
<sequence>DLTIVPLAAIRIEIGILMKPTQTGGLALPQTALMTTLHEGEIMALETSIVIVMIQTGTVMVHDGTWTDMEAGIDMMTGAAETMIEAMILG</sequence>
<accession>A0A4X2KBJ0</accession>
<dbReference type="Ensembl" id="ENSVURT00010007518.1">
    <property type="protein sequence ID" value="ENSVURP00010006657.1"/>
    <property type="gene ID" value="ENSVURG00010005168.1"/>
</dbReference>
<keyword evidence="2" id="KW-1185">Reference proteome</keyword>
<dbReference type="GeneTree" id="ENSGT00910000147166"/>
<name>A0A4X2KBJ0_VOMUR</name>
<evidence type="ECO:0000313" key="1">
    <source>
        <dbReference type="Ensembl" id="ENSVURP00010006657.1"/>
    </source>
</evidence>
<evidence type="ECO:0000313" key="2">
    <source>
        <dbReference type="Proteomes" id="UP000314987"/>
    </source>
</evidence>
<reference evidence="2" key="1">
    <citation type="submission" date="2018-12" db="EMBL/GenBank/DDBJ databases">
        <authorList>
            <person name="Yazar S."/>
        </authorList>
    </citation>
    <scope>NUCLEOTIDE SEQUENCE [LARGE SCALE GENOMIC DNA]</scope>
</reference>
<reference evidence="1" key="3">
    <citation type="submission" date="2025-09" db="UniProtKB">
        <authorList>
            <consortium name="Ensembl"/>
        </authorList>
    </citation>
    <scope>IDENTIFICATION</scope>
</reference>
<dbReference type="AlphaFoldDB" id="A0A4X2KBJ0"/>